<evidence type="ECO:0000259" key="4">
    <source>
        <dbReference type="Pfam" id="PF17482"/>
    </source>
</evidence>
<proteinExistence type="inferred from homology"/>
<evidence type="ECO:0000259" key="3">
    <source>
        <dbReference type="Pfam" id="PF17481"/>
    </source>
</evidence>
<feature type="domain" description="Tail sheath protein subtilisin-like" evidence="2">
    <location>
        <begin position="193"/>
        <end position="340"/>
    </location>
</feature>
<gene>
    <name evidence="5" type="ORF">ERS852580_01082</name>
</gene>
<dbReference type="Pfam" id="PF17481">
    <property type="entry name" value="Phage_sheath_domII"/>
    <property type="match status" value="1"/>
</dbReference>
<sequence length="447" mass="48004">MAGGTFEVNVSKKRPGDYINFKSKRQQSPNGSTRGTALIPLIGLGWGPDKGILKLTSASPDAEVAKLGHSIYDTNDFMLLIREAFKNAVTVIVYIINNGDKATKAAGGMTITAAYGGTRGNDIAVACVAEAGASTFAVRVYLGADKVEEYTGLTTIADLIAVNSGKYVVFSATSTSANLTAFASTNLESGTDGAVQNTDITAFLDASEKIKWNTMAFPKDESSQKTAVITKIKYLREQCGKTVQAVLPDAESDYEGIINVTNSYAVDGQELTNAQACAWVAGATAGADKTTSNTYVAVEGATDVVGLKTNEEAIEAISNGEFFFSISEEDEVIVEYDINSLHKFTTERTSDYSKNRVIRVYDSFADDLKLTFPPNKFDNDPDGWLVMEGLGRALLQSYAKQGAITNVDAENDFYVDQSKSIGDETFFNVGLQAVDSAEKLYFSVSTR</sequence>
<dbReference type="InterPro" id="IPR020287">
    <property type="entry name" value="Tail_sheath_C"/>
</dbReference>
<dbReference type="Gene3D" id="2.60.40.4290">
    <property type="match status" value="1"/>
</dbReference>
<accession>A0A173SMW1</accession>
<dbReference type="Proteomes" id="UP000095673">
    <property type="component" value="Unassembled WGS sequence"/>
</dbReference>
<dbReference type="InterPro" id="IPR035089">
    <property type="entry name" value="Phage_sheath_subtilisin"/>
</dbReference>
<dbReference type="AlphaFoldDB" id="A0A173SMW1"/>
<dbReference type="InterPro" id="IPR035326">
    <property type="entry name" value="Beta_sandwich_Seath"/>
</dbReference>
<evidence type="ECO:0000259" key="2">
    <source>
        <dbReference type="Pfam" id="PF04984"/>
    </source>
</evidence>
<comment type="similarity">
    <text evidence="1">Belongs to the myoviridae tail sheath protein family.</text>
</comment>
<evidence type="ECO:0000256" key="1">
    <source>
        <dbReference type="ARBA" id="ARBA00008005"/>
    </source>
</evidence>
<evidence type="ECO:0000313" key="6">
    <source>
        <dbReference type="Proteomes" id="UP000095673"/>
    </source>
</evidence>
<dbReference type="OrthoDB" id="89060at2"/>
<evidence type="ECO:0000313" key="5">
    <source>
        <dbReference type="EMBL" id="CUM90498.1"/>
    </source>
</evidence>
<dbReference type="Pfam" id="PF04984">
    <property type="entry name" value="Phage_sheath_1"/>
    <property type="match status" value="1"/>
</dbReference>
<dbReference type="Gene3D" id="3.30.1370.220">
    <property type="match status" value="1"/>
</dbReference>
<dbReference type="Pfam" id="PF17482">
    <property type="entry name" value="Phage_sheath_1C"/>
    <property type="match status" value="1"/>
</dbReference>
<dbReference type="EMBL" id="CYXM01000004">
    <property type="protein sequence ID" value="CUM90498.1"/>
    <property type="molecule type" value="Genomic_DNA"/>
</dbReference>
<feature type="domain" description="Phage tail sheath protein-like beta-sandwich" evidence="3">
    <location>
        <begin position="97"/>
        <end position="192"/>
    </location>
</feature>
<feature type="domain" description="Tail sheath protein C-terminal" evidence="4">
    <location>
        <begin position="348"/>
        <end position="445"/>
    </location>
</feature>
<name>A0A173SMW1_9FIRM</name>
<dbReference type="Gene3D" id="3.30.360.90">
    <property type="match status" value="1"/>
</dbReference>
<reference evidence="5 6" key="1">
    <citation type="submission" date="2015-09" db="EMBL/GenBank/DDBJ databases">
        <authorList>
            <consortium name="Pathogen Informatics"/>
        </authorList>
    </citation>
    <scope>NUCLEOTIDE SEQUENCE [LARGE SCALE GENOMIC DNA]</scope>
    <source>
        <strain evidence="5 6">2789STDY5834968</strain>
    </source>
</reference>
<dbReference type="Gene3D" id="3.30.1490.360">
    <property type="match status" value="1"/>
</dbReference>
<dbReference type="Gene3D" id="3.40.50.11790">
    <property type="match status" value="1"/>
</dbReference>
<dbReference type="RefSeq" id="WP_055237760.1">
    <property type="nucleotide sequence ID" value="NZ_CYXM01000004.1"/>
</dbReference>
<organism evidence="5 6">
    <name type="scientific">Agathobacter rectalis</name>
    <dbReference type="NCBI Taxonomy" id="39491"/>
    <lineage>
        <taxon>Bacteria</taxon>
        <taxon>Bacillati</taxon>
        <taxon>Bacillota</taxon>
        <taxon>Clostridia</taxon>
        <taxon>Lachnospirales</taxon>
        <taxon>Lachnospiraceae</taxon>
        <taxon>Agathobacter</taxon>
    </lineage>
</organism>
<protein>
    <submittedName>
        <fullName evidence="5">Phage tail sheath protein</fullName>
    </submittedName>
</protein>